<accession>A0ABT4PXP1</accession>
<organism evidence="1 2">
    <name type="scientific">Mycobacterium hippophais</name>
    <dbReference type="NCBI Taxonomy" id="3016340"/>
    <lineage>
        <taxon>Bacteria</taxon>
        <taxon>Bacillati</taxon>
        <taxon>Actinomycetota</taxon>
        <taxon>Actinomycetes</taxon>
        <taxon>Mycobacteriales</taxon>
        <taxon>Mycobacteriaceae</taxon>
        <taxon>Mycobacterium</taxon>
    </lineage>
</organism>
<protein>
    <recommendedName>
        <fullName evidence="3">ANTAR domain-containing protein</fullName>
    </recommendedName>
</protein>
<dbReference type="RefSeq" id="WP_269895904.1">
    <property type="nucleotide sequence ID" value="NZ_JAPZPY010000011.1"/>
</dbReference>
<comment type="caution">
    <text evidence="1">The sequence shown here is derived from an EMBL/GenBank/DDBJ whole genome shotgun (WGS) entry which is preliminary data.</text>
</comment>
<dbReference type="Proteomes" id="UP001142153">
    <property type="component" value="Unassembled WGS sequence"/>
</dbReference>
<evidence type="ECO:0000313" key="2">
    <source>
        <dbReference type="Proteomes" id="UP001142153"/>
    </source>
</evidence>
<keyword evidence="2" id="KW-1185">Reference proteome</keyword>
<proteinExistence type="predicted"/>
<name>A0ABT4PXP1_9MYCO</name>
<sequence length="117" mass="12316">MEETDGRPLLFTASNPLDSVSATVTFGGHLVGVALAPRVVEMTEAELAEEILVIAALARRQSMAAQHVVVAGYMAELGHDSVAVRSLLEDQVGLPSPASVLAARAALFAERYVEEAD</sequence>
<reference evidence="1" key="1">
    <citation type="submission" date="2022-12" db="EMBL/GenBank/DDBJ databases">
        <authorList>
            <person name="Deng Y."/>
            <person name="Zhang Y.-Q."/>
        </authorList>
    </citation>
    <scope>NUCLEOTIDE SEQUENCE</scope>
    <source>
        <strain evidence="1">CPCC 205372</strain>
    </source>
</reference>
<dbReference type="EMBL" id="JAPZPY010000011">
    <property type="protein sequence ID" value="MCZ8381349.1"/>
    <property type="molecule type" value="Genomic_DNA"/>
</dbReference>
<evidence type="ECO:0000313" key="1">
    <source>
        <dbReference type="EMBL" id="MCZ8381349.1"/>
    </source>
</evidence>
<gene>
    <name evidence="1" type="ORF">O6P37_20985</name>
</gene>
<evidence type="ECO:0008006" key="3">
    <source>
        <dbReference type="Google" id="ProtNLM"/>
    </source>
</evidence>